<accession>A0A917CJC0</accession>
<dbReference type="AlphaFoldDB" id="A0A917CJC0"/>
<proteinExistence type="predicted"/>
<keyword evidence="1" id="KW-0812">Transmembrane</keyword>
<feature type="transmembrane region" description="Helical" evidence="1">
    <location>
        <begin position="211"/>
        <end position="237"/>
    </location>
</feature>
<name>A0A917CJC0_9GAMM</name>
<sequence length="289" mass="29138">MRLLRALALAVLLLPAAMPTRAQTAAAPVLARHVTDTTGTLSAEQIAALEAPLAELEKRKGSQLAVYMTGSLDGASIEQAALAVAERNALGRAKADDGVLLFIAKDDRKVRIEVGYGLEGAIPDAKAGRIIREYLTPHFREGDYFGGIQSATGALAGLIDGEDLPPPLVEERQSRQMPGGLFAVFLGFFIGLVAAGTRLKPVFLRRSGAGLVAGGLGFLLLSTLGSGLLAAFVAFLVASSGPARFSSGRGSWGSFPGGGSGWGGGGGFGGGGWGGGGGGFGGGGASGGW</sequence>
<evidence type="ECO:0000313" key="4">
    <source>
        <dbReference type="EMBL" id="GGF90647.1"/>
    </source>
</evidence>
<dbReference type="InterPro" id="IPR007621">
    <property type="entry name" value="TPM_dom"/>
</dbReference>
<dbReference type="PANTHER" id="PTHR30373">
    <property type="entry name" value="UPF0603 PROTEIN YGCG"/>
    <property type="match status" value="1"/>
</dbReference>
<evidence type="ECO:0000256" key="2">
    <source>
        <dbReference type="SAM" id="SignalP"/>
    </source>
</evidence>
<organism evidence="4 5">
    <name type="scientific">Arenimonas maotaiensis</name>
    <dbReference type="NCBI Taxonomy" id="1446479"/>
    <lineage>
        <taxon>Bacteria</taxon>
        <taxon>Pseudomonadati</taxon>
        <taxon>Pseudomonadota</taxon>
        <taxon>Gammaproteobacteria</taxon>
        <taxon>Lysobacterales</taxon>
        <taxon>Lysobacteraceae</taxon>
        <taxon>Arenimonas</taxon>
    </lineage>
</organism>
<feature type="signal peptide" evidence="2">
    <location>
        <begin position="1"/>
        <end position="22"/>
    </location>
</feature>
<evidence type="ECO:0000256" key="1">
    <source>
        <dbReference type="SAM" id="Phobius"/>
    </source>
</evidence>
<keyword evidence="1" id="KW-1133">Transmembrane helix</keyword>
<dbReference type="EMBL" id="BMFO01000002">
    <property type="protein sequence ID" value="GGF90647.1"/>
    <property type="molecule type" value="Genomic_DNA"/>
</dbReference>
<dbReference type="Gene3D" id="3.10.310.50">
    <property type="match status" value="1"/>
</dbReference>
<feature type="transmembrane region" description="Helical" evidence="1">
    <location>
        <begin position="180"/>
        <end position="199"/>
    </location>
</feature>
<keyword evidence="5" id="KW-1185">Reference proteome</keyword>
<feature type="domain" description="TPM" evidence="3">
    <location>
        <begin position="34"/>
        <end position="156"/>
    </location>
</feature>
<keyword evidence="2" id="KW-0732">Signal</keyword>
<dbReference type="PANTHER" id="PTHR30373:SF2">
    <property type="entry name" value="UPF0603 PROTEIN YGCG"/>
    <property type="match status" value="1"/>
</dbReference>
<protein>
    <recommendedName>
        <fullName evidence="3">TPM domain-containing protein</fullName>
    </recommendedName>
</protein>
<gene>
    <name evidence="4" type="ORF">GCM10010960_10710</name>
</gene>
<dbReference type="RefSeq" id="WP_188448564.1">
    <property type="nucleotide sequence ID" value="NZ_BMFO01000002.1"/>
</dbReference>
<evidence type="ECO:0000313" key="5">
    <source>
        <dbReference type="Proteomes" id="UP000632858"/>
    </source>
</evidence>
<evidence type="ECO:0000259" key="3">
    <source>
        <dbReference type="Pfam" id="PF04536"/>
    </source>
</evidence>
<reference evidence="4" key="1">
    <citation type="journal article" date="2014" name="Int. J. Syst. Evol. Microbiol.">
        <title>Complete genome sequence of Corynebacterium casei LMG S-19264T (=DSM 44701T), isolated from a smear-ripened cheese.</title>
        <authorList>
            <consortium name="US DOE Joint Genome Institute (JGI-PGF)"/>
            <person name="Walter F."/>
            <person name="Albersmeier A."/>
            <person name="Kalinowski J."/>
            <person name="Ruckert C."/>
        </authorList>
    </citation>
    <scope>NUCLEOTIDE SEQUENCE</scope>
    <source>
        <strain evidence="4">CGMCC 1.12726</strain>
    </source>
</reference>
<feature type="chain" id="PRO_5037641635" description="TPM domain-containing protein" evidence="2">
    <location>
        <begin position="23"/>
        <end position="289"/>
    </location>
</feature>
<dbReference type="Pfam" id="PF04536">
    <property type="entry name" value="TPM_phosphatase"/>
    <property type="match status" value="1"/>
</dbReference>
<keyword evidence="1" id="KW-0472">Membrane</keyword>
<dbReference type="Proteomes" id="UP000632858">
    <property type="component" value="Unassembled WGS sequence"/>
</dbReference>
<comment type="caution">
    <text evidence="4">The sequence shown here is derived from an EMBL/GenBank/DDBJ whole genome shotgun (WGS) entry which is preliminary data.</text>
</comment>
<reference evidence="4" key="2">
    <citation type="submission" date="2020-09" db="EMBL/GenBank/DDBJ databases">
        <authorList>
            <person name="Sun Q."/>
            <person name="Zhou Y."/>
        </authorList>
    </citation>
    <scope>NUCLEOTIDE SEQUENCE</scope>
    <source>
        <strain evidence="4">CGMCC 1.12726</strain>
    </source>
</reference>